<sequence>MTDTTTDAAAQPAPTEADDKLNDYLDNHRPTARPVKENNDPPEQLHQLDFLLGTMVTHFDTGVRMEAVTRPIMGGHYYQMDLQATYPDGSPKLEGKWIIGWSAPNQQFESYYVDSMGTMGVSYSEGWQDGHLEFVGDHVIGEVGVRTRSKDAYTVIDATHFRLDAFVEVEGEWKLYDIQDCHVTPPAAAE</sequence>
<name>A0ABN1XTR0_9ACTN</name>
<gene>
    <name evidence="2" type="ORF">GCM10009639_18190</name>
</gene>
<organism evidence="2 3">
    <name type="scientific">Kitasatospora putterlickiae</name>
    <dbReference type="NCBI Taxonomy" id="221725"/>
    <lineage>
        <taxon>Bacteria</taxon>
        <taxon>Bacillati</taxon>
        <taxon>Actinomycetota</taxon>
        <taxon>Actinomycetes</taxon>
        <taxon>Kitasatosporales</taxon>
        <taxon>Streptomycetaceae</taxon>
        <taxon>Kitasatospora</taxon>
    </lineage>
</organism>
<comment type="caution">
    <text evidence="2">The sequence shown here is derived from an EMBL/GenBank/DDBJ whole genome shotgun (WGS) entry which is preliminary data.</text>
</comment>
<evidence type="ECO:0000313" key="3">
    <source>
        <dbReference type="Proteomes" id="UP001499863"/>
    </source>
</evidence>
<proteinExistence type="predicted"/>
<protein>
    <recommendedName>
        <fullName evidence="4">DUF1579 domain-containing protein</fullName>
    </recommendedName>
</protein>
<feature type="compositionally biased region" description="Low complexity" evidence="1">
    <location>
        <begin position="1"/>
        <end position="15"/>
    </location>
</feature>
<evidence type="ECO:0000313" key="2">
    <source>
        <dbReference type="EMBL" id="GAA1389971.1"/>
    </source>
</evidence>
<dbReference type="RefSeq" id="WP_344331033.1">
    <property type="nucleotide sequence ID" value="NZ_BAAAKJ010000091.1"/>
</dbReference>
<reference evidence="2 3" key="1">
    <citation type="journal article" date="2019" name="Int. J. Syst. Evol. Microbiol.">
        <title>The Global Catalogue of Microorganisms (GCM) 10K type strain sequencing project: providing services to taxonomists for standard genome sequencing and annotation.</title>
        <authorList>
            <consortium name="The Broad Institute Genomics Platform"/>
            <consortium name="The Broad Institute Genome Sequencing Center for Infectious Disease"/>
            <person name="Wu L."/>
            <person name="Ma J."/>
        </authorList>
    </citation>
    <scope>NUCLEOTIDE SEQUENCE [LARGE SCALE GENOMIC DNA]</scope>
    <source>
        <strain evidence="2 3">JCM 12393</strain>
    </source>
</reference>
<feature type="compositionally biased region" description="Basic and acidic residues" evidence="1">
    <location>
        <begin position="17"/>
        <end position="39"/>
    </location>
</feature>
<keyword evidence="3" id="KW-1185">Reference proteome</keyword>
<dbReference type="EMBL" id="BAAAKJ010000091">
    <property type="protein sequence ID" value="GAA1389971.1"/>
    <property type="molecule type" value="Genomic_DNA"/>
</dbReference>
<accession>A0ABN1XTR0</accession>
<feature type="region of interest" description="Disordered" evidence="1">
    <location>
        <begin position="1"/>
        <end position="42"/>
    </location>
</feature>
<dbReference type="Pfam" id="PF07617">
    <property type="entry name" value="DUF1579"/>
    <property type="match status" value="1"/>
</dbReference>
<dbReference type="InterPro" id="IPR011473">
    <property type="entry name" value="DUF1579"/>
</dbReference>
<evidence type="ECO:0008006" key="4">
    <source>
        <dbReference type="Google" id="ProtNLM"/>
    </source>
</evidence>
<evidence type="ECO:0000256" key="1">
    <source>
        <dbReference type="SAM" id="MobiDB-lite"/>
    </source>
</evidence>
<dbReference type="Proteomes" id="UP001499863">
    <property type="component" value="Unassembled WGS sequence"/>
</dbReference>